<evidence type="ECO:0000313" key="2">
    <source>
        <dbReference type="Proteomes" id="UP001497680"/>
    </source>
</evidence>
<sequence length="393" mass="44738">MGVGHFLSRATSLTFSLFSNHKTTQKPVPNSNKSLQPLEDEAKHQTYPGSYDNPPITGLLGSRDVSANPDVTISETADISLTSTTREPNPTLASLTTQLNDEKKWRAKAENELLQVQNKLKAIHFKWKKAASELDKVLSRTRAFNQVTDEELKEMALQLRYNIRNFAIQYFSEPSSRSLPVFRGNKYDDCMPEHCELYLKQPEQYPLLVEHFLWRVLADHVFDRFLWAGASSQGLNDLWDLFAYSNGDDSQDSQTTVSTTQKIYTWRATTTRMILECPREKDTLCNLGIRERVINDVQLVLSSLSDEDYDNELHNILGAAIRMDQVICSQVANVFWEFQNSLDTEQDQGPELPENGDIVVICPAMVKRGKSNGEDFEHESILLAGGKGFFRRY</sequence>
<gene>
    <name evidence="1" type="ORF">F4821DRAFT_262901</name>
</gene>
<comment type="caution">
    <text evidence="1">The sequence shown here is derived from an EMBL/GenBank/DDBJ whole genome shotgun (WGS) entry which is preliminary data.</text>
</comment>
<protein>
    <submittedName>
        <fullName evidence="1">Uncharacterized protein</fullName>
    </submittedName>
</protein>
<organism evidence="1 2">
    <name type="scientific">Hypoxylon rubiginosum</name>
    <dbReference type="NCBI Taxonomy" id="110542"/>
    <lineage>
        <taxon>Eukaryota</taxon>
        <taxon>Fungi</taxon>
        <taxon>Dikarya</taxon>
        <taxon>Ascomycota</taxon>
        <taxon>Pezizomycotina</taxon>
        <taxon>Sordariomycetes</taxon>
        <taxon>Xylariomycetidae</taxon>
        <taxon>Xylariales</taxon>
        <taxon>Hypoxylaceae</taxon>
        <taxon>Hypoxylon</taxon>
    </lineage>
</organism>
<accession>A0ACC0CSU9</accession>
<dbReference type="EMBL" id="MU394351">
    <property type="protein sequence ID" value="KAI6083520.1"/>
    <property type="molecule type" value="Genomic_DNA"/>
</dbReference>
<dbReference type="Proteomes" id="UP001497680">
    <property type="component" value="Unassembled WGS sequence"/>
</dbReference>
<reference evidence="1 2" key="1">
    <citation type="journal article" date="2022" name="New Phytol.">
        <title>Ecological generalism drives hyperdiversity of secondary metabolite gene clusters in xylarialean endophytes.</title>
        <authorList>
            <person name="Franco M.E.E."/>
            <person name="Wisecaver J.H."/>
            <person name="Arnold A.E."/>
            <person name="Ju Y.M."/>
            <person name="Slot J.C."/>
            <person name="Ahrendt S."/>
            <person name="Moore L.P."/>
            <person name="Eastman K.E."/>
            <person name="Scott K."/>
            <person name="Konkel Z."/>
            <person name="Mondo S.J."/>
            <person name="Kuo A."/>
            <person name="Hayes R.D."/>
            <person name="Haridas S."/>
            <person name="Andreopoulos B."/>
            <person name="Riley R."/>
            <person name="LaButti K."/>
            <person name="Pangilinan J."/>
            <person name="Lipzen A."/>
            <person name="Amirebrahimi M."/>
            <person name="Yan J."/>
            <person name="Adam C."/>
            <person name="Keymanesh K."/>
            <person name="Ng V."/>
            <person name="Louie K."/>
            <person name="Northen T."/>
            <person name="Drula E."/>
            <person name="Henrissat B."/>
            <person name="Hsieh H.M."/>
            <person name="Youens-Clark K."/>
            <person name="Lutzoni F."/>
            <person name="Miadlikowska J."/>
            <person name="Eastwood D.C."/>
            <person name="Hamelin R.C."/>
            <person name="Grigoriev I.V."/>
            <person name="U'Ren J.M."/>
        </authorList>
    </citation>
    <scope>NUCLEOTIDE SEQUENCE [LARGE SCALE GENOMIC DNA]</scope>
    <source>
        <strain evidence="1 2">ER1909</strain>
    </source>
</reference>
<keyword evidence="2" id="KW-1185">Reference proteome</keyword>
<proteinExistence type="predicted"/>
<evidence type="ECO:0000313" key="1">
    <source>
        <dbReference type="EMBL" id="KAI6083520.1"/>
    </source>
</evidence>
<name>A0ACC0CSU9_9PEZI</name>